<dbReference type="EMBL" id="LZZI01000023">
    <property type="protein sequence ID" value="OOM62505.1"/>
    <property type="molecule type" value="Genomic_DNA"/>
</dbReference>
<evidence type="ECO:0000313" key="1">
    <source>
        <dbReference type="EMBL" id="OOM62505.1"/>
    </source>
</evidence>
<dbReference type="AlphaFoldDB" id="A0A1S8SHF9"/>
<sequence>MQGLSIDKIKVGDKTSVVKTIGESDKLEIDMLPL</sequence>
<comment type="caution">
    <text evidence="1">The sequence shown here is derived from an EMBL/GenBank/DDBJ whole genome shotgun (WGS) entry which is preliminary data.</text>
</comment>
<gene>
    <name evidence="1" type="ORF">CLBCK_17720</name>
</gene>
<name>A0A1S8SHF9_CLOBE</name>
<reference evidence="1 2" key="1">
    <citation type="submission" date="2016-05" db="EMBL/GenBank/DDBJ databases">
        <title>Microbial solvent formation.</title>
        <authorList>
            <person name="Poehlein A."/>
            <person name="Montoya Solano J.D."/>
            <person name="Flitsch S."/>
            <person name="Krabben P."/>
            <person name="Duerre P."/>
            <person name="Daniel R."/>
        </authorList>
    </citation>
    <scope>NUCLEOTIDE SEQUENCE [LARGE SCALE GENOMIC DNA]</scope>
    <source>
        <strain evidence="1 2">DSM 53</strain>
    </source>
</reference>
<protein>
    <submittedName>
        <fullName evidence="1">Uncharacterized protein</fullName>
    </submittedName>
</protein>
<evidence type="ECO:0000313" key="2">
    <source>
        <dbReference type="Proteomes" id="UP000190973"/>
    </source>
</evidence>
<organism evidence="1 2">
    <name type="scientific">Clostridium beijerinckii</name>
    <name type="common">Clostridium MP</name>
    <dbReference type="NCBI Taxonomy" id="1520"/>
    <lineage>
        <taxon>Bacteria</taxon>
        <taxon>Bacillati</taxon>
        <taxon>Bacillota</taxon>
        <taxon>Clostridia</taxon>
        <taxon>Eubacteriales</taxon>
        <taxon>Clostridiaceae</taxon>
        <taxon>Clostridium</taxon>
    </lineage>
</organism>
<dbReference type="Proteomes" id="UP000190973">
    <property type="component" value="Unassembled WGS sequence"/>
</dbReference>
<accession>A0A1S8SHF9</accession>
<proteinExistence type="predicted"/>